<sequence length="362" mass="42234">MLGAFFILYKIMKIVLYLRKTKEAIMEYSVLSVEAEQQRIKEFKSFYYELNAKPDTITKIFNDKVVVLKDDISRLNEMVREKLALHSIDGEFGISSVSVATGKNKVITFDNFKLFEINNWDIPEHIERITVTWDFFINVENYKKPQRHKLTVKISSGLKVEEIMGLLFSGRIEDIQEIEEQQATIIAQMDFIESRLGQEFINIVAEWVNTLERAYTQKNKIVLWLKKNRRIVSVYFNYVFFFMLCITCLVGFNYFLGQMDIDSMESMSRDNFASIVNYCVICVIICIFVLNRGEYLANKLYRLLSEYGETFVFRITKGDERKYKSTIDKDKNGAIKILGKCGLSLIENIVCGIITTFLLQLL</sequence>
<dbReference type="EMBL" id="BK015998">
    <property type="protein sequence ID" value="DAF88920.1"/>
    <property type="molecule type" value="Genomic_DNA"/>
</dbReference>
<organism evidence="2">
    <name type="scientific">Siphoviridae sp. ctoyo6</name>
    <dbReference type="NCBI Taxonomy" id="2825674"/>
    <lineage>
        <taxon>Viruses</taxon>
        <taxon>Duplodnaviria</taxon>
        <taxon>Heunggongvirae</taxon>
        <taxon>Uroviricota</taxon>
        <taxon>Caudoviricetes</taxon>
    </lineage>
</organism>
<keyword evidence="1" id="KW-0472">Membrane</keyword>
<evidence type="ECO:0000313" key="2">
    <source>
        <dbReference type="EMBL" id="DAF88920.1"/>
    </source>
</evidence>
<keyword evidence="1" id="KW-1133">Transmembrane helix</keyword>
<proteinExistence type="predicted"/>
<feature type="transmembrane region" description="Helical" evidence="1">
    <location>
        <begin position="337"/>
        <end position="359"/>
    </location>
</feature>
<protein>
    <submittedName>
        <fullName evidence="2">Uncharacterized protein</fullName>
    </submittedName>
</protein>
<accession>A0A8S5U383</accession>
<evidence type="ECO:0000256" key="1">
    <source>
        <dbReference type="SAM" id="Phobius"/>
    </source>
</evidence>
<keyword evidence="1" id="KW-0812">Transmembrane</keyword>
<feature type="transmembrane region" description="Helical" evidence="1">
    <location>
        <begin position="275"/>
        <end position="293"/>
    </location>
</feature>
<feature type="transmembrane region" description="Helical" evidence="1">
    <location>
        <begin position="235"/>
        <end position="255"/>
    </location>
</feature>
<name>A0A8S5U383_9CAUD</name>
<reference evidence="2" key="1">
    <citation type="journal article" date="2021" name="Proc. Natl. Acad. Sci. U.S.A.">
        <title>A Catalog of Tens of Thousands of Viruses from Human Metagenomes Reveals Hidden Associations with Chronic Diseases.</title>
        <authorList>
            <person name="Tisza M.J."/>
            <person name="Buck C.B."/>
        </authorList>
    </citation>
    <scope>NUCLEOTIDE SEQUENCE</scope>
    <source>
        <strain evidence="2">Ctoyo6</strain>
    </source>
</reference>